<sequence length="53" mass="6087">CKITRKNVTVFSGTSILTCRCLRVKITGSVRYTLLDPLLLCLTSELWKEPRFL</sequence>
<dbReference type="Ensembl" id="ENSOABT00000076713.1">
    <property type="protein sequence ID" value="ENSOABP00000073327.1"/>
    <property type="gene ID" value="ENSOABG00000032908.1"/>
</dbReference>
<name>A0AAZ1Y0K5_OREAU</name>
<proteinExistence type="predicted"/>
<reference evidence="1" key="3">
    <citation type="submission" date="2025-09" db="UniProtKB">
        <authorList>
            <consortium name="Ensembl"/>
        </authorList>
    </citation>
    <scope>IDENTIFICATION</scope>
</reference>
<reference evidence="1" key="2">
    <citation type="submission" date="2025-08" db="UniProtKB">
        <authorList>
            <consortium name="Ensembl"/>
        </authorList>
    </citation>
    <scope>IDENTIFICATION</scope>
</reference>
<protein>
    <submittedName>
        <fullName evidence="1">Uncharacterized protein</fullName>
    </submittedName>
</protein>
<reference evidence="2" key="1">
    <citation type="submission" date="2020-03" db="EMBL/GenBank/DDBJ databases">
        <title>Evolution of repeat sequences and sex chromosomes of tilapia species revealed by chromosome-level genomes.</title>
        <authorList>
            <person name="Xu L."/>
            <person name="Tao W."/>
            <person name="Wang D."/>
            <person name="Zhou Q."/>
        </authorList>
    </citation>
    <scope>NUCLEOTIDE SEQUENCE [LARGE SCALE GENOMIC DNA]</scope>
    <source>
        <strain evidence="2">Israel</strain>
    </source>
</reference>
<evidence type="ECO:0000313" key="2">
    <source>
        <dbReference type="Proteomes" id="UP000472276"/>
    </source>
</evidence>
<dbReference type="Proteomes" id="UP000472276">
    <property type="component" value="Unassembled WGS sequence"/>
</dbReference>
<dbReference type="AlphaFoldDB" id="A0AAZ1Y0K5"/>
<organism evidence="1 2">
    <name type="scientific">Oreochromis aureus</name>
    <name type="common">Israeli tilapia</name>
    <name type="synonym">Chromis aureus</name>
    <dbReference type="NCBI Taxonomy" id="47969"/>
    <lineage>
        <taxon>Eukaryota</taxon>
        <taxon>Metazoa</taxon>
        <taxon>Chordata</taxon>
        <taxon>Craniata</taxon>
        <taxon>Vertebrata</taxon>
        <taxon>Euteleostomi</taxon>
        <taxon>Actinopterygii</taxon>
        <taxon>Neopterygii</taxon>
        <taxon>Teleostei</taxon>
        <taxon>Neoteleostei</taxon>
        <taxon>Acanthomorphata</taxon>
        <taxon>Ovalentaria</taxon>
        <taxon>Cichlomorphae</taxon>
        <taxon>Cichliformes</taxon>
        <taxon>Cichlidae</taxon>
        <taxon>African cichlids</taxon>
        <taxon>Pseudocrenilabrinae</taxon>
        <taxon>Oreochromini</taxon>
        <taxon>Oreochromis</taxon>
    </lineage>
</organism>
<evidence type="ECO:0000313" key="1">
    <source>
        <dbReference type="Ensembl" id="ENSOABP00000073327.1"/>
    </source>
</evidence>
<keyword evidence="2" id="KW-1185">Reference proteome</keyword>
<accession>A0AAZ1Y0K5</accession>